<dbReference type="InterPro" id="IPR001245">
    <property type="entry name" value="Ser-Thr/Tyr_kinase_cat_dom"/>
</dbReference>
<evidence type="ECO:0000256" key="3">
    <source>
        <dbReference type="ARBA" id="ARBA00022777"/>
    </source>
</evidence>
<reference evidence="6" key="1">
    <citation type="submission" date="2020-03" db="EMBL/GenBank/DDBJ databases">
        <authorList>
            <person name="Zhang R."/>
        </authorList>
    </citation>
    <scope>NUCLEOTIDE SEQUENCE</scope>
</reference>
<evidence type="ECO:0000256" key="1">
    <source>
        <dbReference type="ARBA" id="ARBA00022679"/>
    </source>
</evidence>
<keyword evidence="2" id="KW-0547">Nucleotide-binding</keyword>
<dbReference type="InterPro" id="IPR052059">
    <property type="entry name" value="CR_Ser/Thr_kinase"/>
</dbReference>
<organism evidence="6">
    <name type="scientific">Populus davidiana</name>
    <dbReference type="NCBI Taxonomy" id="266767"/>
    <lineage>
        <taxon>Eukaryota</taxon>
        <taxon>Viridiplantae</taxon>
        <taxon>Streptophyta</taxon>
        <taxon>Embryophyta</taxon>
        <taxon>Tracheophyta</taxon>
        <taxon>Spermatophyta</taxon>
        <taxon>Magnoliopsida</taxon>
        <taxon>eudicotyledons</taxon>
        <taxon>Gunneridae</taxon>
        <taxon>Pentapetalae</taxon>
        <taxon>rosids</taxon>
        <taxon>fabids</taxon>
        <taxon>Malpighiales</taxon>
        <taxon>Salicaceae</taxon>
        <taxon>Saliceae</taxon>
        <taxon>Populus</taxon>
    </lineage>
</organism>
<dbReference type="AlphaFoldDB" id="A0A6M2F7S4"/>
<dbReference type="EMBL" id="GILB01013041">
    <property type="protein sequence ID" value="NUU93374.1"/>
    <property type="molecule type" value="Transcribed_RNA"/>
</dbReference>
<dbReference type="InterPro" id="IPR011009">
    <property type="entry name" value="Kinase-like_dom_sf"/>
</dbReference>
<name>A0A6M2F7S4_9ROSI</name>
<dbReference type="SUPFAM" id="SSF56112">
    <property type="entry name" value="Protein kinase-like (PK-like)"/>
    <property type="match status" value="1"/>
</dbReference>
<dbReference type="GO" id="GO:0005524">
    <property type="term" value="F:ATP binding"/>
    <property type="evidence" value="ECO:0007669"/>
    <property type="project" value="UniProtKB-KW"/>
</dbReference>
<protein>
    <recommendedName>
        <fullName evidence="5">Protein kinase domain-containing protein</fullName>
    </recommendedName>
</protein>
<dbReference type="PROSITE" id="PS50011">
    <property type="entry name" value="PROTEIN_KINASE_DOM"/>
    <property type="match status" value="1"/>
</dbReference>
<evidence type="ECO:0000256" key="4">
    <source>
        <dbReference type="ARBA" id="ARBA00022840"/>
    </source>
</evidence>
<proteinExistence type="predicted"/>
<dbReference type="PANTHER" id="PTHR47973">
    <property type="entry name" value="CYSTEINE-RICH RECEPTOR-LIKE PROTEIN KINASE 3"/>
    <property type="match status" value="1"/>
</dbReference>
<dbReference type="Pfam" id="PF07714">
    <property type="entry name" value="PK_Tyr_Ser-Thr"/>
    <property type="match status" value="1"/>
</dbReference>
<dbReference type="InterPro" id="IPR000719">
    <property type="entry name" value="Prot_kinase_dom"/>
</dbReference>
<evidence type="ECO:0000259" key="5">
    <source>
        <dbReference type="PROSITE" id="PS50011"/>
    </source>
</evidence>
<dbReference type="GO" id="GO:0004672">
    <property type="term" value="F:protein kinase activity"/>
    <property type="evidence" value="ECO:0007669"/>
    <property type="project" value="InterPro"/>
</dbReference>
<evidence type="ECO:0000313" key="6">
    <source>
        <dbReference type="EMBL" id="NUU93374.1"/>
    </source>
</evidence>
<feature type="domain" description="Protein kinase" evidence="5">
    <location>
        <begin position="1"/>
        <end position="147"/>
    </location>
</feature>
<keyword evidence="3" id="KW-0418">Kinase</keyword>
<keyword evidence="1" id="KW-0808">Transferase</keyword>
<dbReference type="Gene3D" id="1.10.510.10">
    <property type="entry name" value="Transferase(Phosphotransferase) domain 1"/>
    <property type="match status" value="1"/>
</dbReference>
<dbReference type="FunFam" id="1.10.510.10:FF:000769">
    <property type="entry name" value="Uncharacterized protein"/>
    <property type="match status" value="1"/>
</dbReference>
<sequence>MLDNSLTAKLSDFGLATLCDEEDPFMTIEAKESRVYMAPEYSMGKAIDTVKADVYSFGVVLLEIVSGTISAEYTSNQEEAKFLLDKAGVLNDKGRIIELVDQKLEPNYDKRQALIVLHLAMKCVNPFPTLRPKMSEVVSVLEGEKRIDEISEADTSSTNIVLPGC</sequence>
<accession>A0A6M2F7S4</accession>
<keyword evidence="4" id="KW-0067">ATP-binding</keyword>
<evidence type="ECO:0000256" key="2">
    <source>
        <dbReference type="ARBA" id="ARBA00022741"/>
    </source>
</evidence>